<dbReference type="Proteomes" id="UP001524502">
    <property type="component" value="Unassembled WGS sequence"/>
</dbReference>
<reference evidence="8 9" key="1">
    <citation type="submission" date="2022-06" db="EMBL/GenBank/DDBJ databases">
        <title>Isolation of gut microbiota from human fecal samples.</title>
        <authorList>
            <person name="Pamer E.G."/>
            <person name="Barat B."/>
            <person name="Waligurski E."/>
            <person name="Medina S."/>
            <person name="Paddock L."/>
            <person name="Mostad J."/>
        </authorList>
    </citation>
    <scope>NUCLEOTIDE SEQUENCE [LARGE SCALE GENOMIC DNA]</scope>
    <source>
        <strain evidence="8 9">SL.3.17</strain>
    </source>
</reference>
<proteinExistence type="predicted"/>
<organism evidence="8 9">
    <name type="scientific">Anaerovorax odorimutans</name>
    <dbReference type="NCBI Taxonomy" id="109327"/>
    <lineage>
        <taxon>Bacteria</taxon>
        <taxon>Bacillati</taxon>
        <taxon>Bacillota</taxon>
        <taxon>Clostridia</taxon>
        <taxon>Peptostreptococcales</taxon>
        <taxon>Anaerovoracaceae</taxon>
        <taxon>Anaerovorax</taxon>
    </lineage>
</organism>
<dbReference type="PANTHER" id="PTHR43478">
    <property type="entry name" value="NA+/H+ ANTIPORTER-RELATED"/>
    <property type="match status" value="1"/>
</dbReference>
<feature type="transmembrane region" description="Helical" evidence="6">
    <location>
        <begin position="64"/>
        <end position="83"/>
    </location>
</feature>
<dbReference type="EMBL" id="JANFXK010000022">
    <property type="protein sequence ID" value="MCQ4638179.1"/>
    <property type="molecule type" value="Genomic_DNA"/>
</dbReference>
<evidence type="ECO:0000313" key="9">
    <source>
        <dbReference type="Proteomes" id="UP001524502"/>
    </source>
</evidence>
<evidence type="ECO:0000256" key="4">
    <source>
        <dbReference type="ARBA" id="ARBA00022989"/>
    </source>
</evidence>
<feature type="transmembrane region" description="Helical" evidence="6">
    <location>
        <begin position="262"/>
        <end position="292"/>
    </location>
</feature>
<dbReference type="InterPro" id="IPR018461">
    <property type="entry name" value="Na/H_Antiport_NhaC-like_C"/>
</dbReference>
<feature type="transmembrane region" description="Helical" evidence="6">
    <location>
        <begin position="396"/>
        <end position="418"/>
    </location>
</feature>
<feature type="transmembrane region" description="Helical" evidence="6">
    <location>
        <begin position="103"/>
        <end position="123"/>
    </location>
</feature>
<comment type="caution">
    <text evidence="8">The sequence shown here is derived from an EMBL/GenBank/DDBJ whole genome shotgun (WGS) entry which is preliminary data.</text>
</comment>
<keyword evidence="9" id="KW-1185">Reference proteome</keyword>
<evidence type="ECO:0000259" key="7">
    <source>
        <dbReference type="Pfam" id="PF03553"/>
    </source>
</evidence>
<name>A0ABT1RSJ1_9FIRM</name>
<evidence type="ECO:0000256" key="2">
    <source>
        <dbReference type="ARBA" id="ARBA00022475"/>
    </source>
</evidence>
<feature type="transmembrane region" description="Helical" evidence="6">
    <location>
        <begin position="31"/>
        <end position="52"/>
    </location>
</feature>
<accession>A0ABT1RSJ1</accession>
<feature type="transmembrane region" description="Helical" evidence="6">
    <location>
        <begin position="372"/>
        <end position="389"/>
    </location>
</feature>
<feature type="transmembrane region" description="Helical" evidence="6">
    <location>
        <begin position="7"/>
        <end position="25"/>
    </location>
</feature>
<evidence type="ECO:0000256" key="5">
    <source>
        <dbReference type="ARBA" id="ARBA00023136"/>
    </source>
</evidence>
<comment type="subcellular location">
    <subcellularLocation>
        <location evidence="1">Cell membrane</location>
        <topology evidence="1">Multi-pass membrane protein</topology>
    </subcellularLocation>
</comment>
<feature type="transmembrane region" description="Helical" evidence="6">
    <location>
        <begin position="312"/>
        <end position="329"/>
    </location>
</feature>
<evidence type="ECO:0000256" key="6">
    <source>
        <dbReference type="SAM" id="Phobius"/>
    </source>
</evidence>
<feature type="transmembrane region" description="Helical" evidence="6">
    <location>
        <begin position="196"/>
        <end position="215"/>
    </location>
</feature>
<feature type="transmembrane region" description="Helical" evidence="6">
    <location>
        <begin position="438"/>
        <end position="458"/>
    </location>
</feature>
<feature type="transmembrane region" description="Helical" evidence="6">
    <location>
        <begin position="143"/>
        <end position="166"/>
    </location>
</feature>
<dbReference type="Pfam" id="PF03553">
    <property type="entry name" value="Na_H_antiporter"/>
    <property type="match status" value="1"/>
</dbReference>
<keyword evidence="5 6" id="KW-0472">Membrane</keyword>
<feature type="domain" description="Na+/H+ antiporter NhaC-like C-terminal" evidence="7">
    <location>
        <begin position="154"/>
        <end position="457"/>
    </location>
</feature>
<keyword evidence="3 6" id="KW-0812">Transmembrane</keyword>
<protein>
    <submittedName>
        <fullName evidence="8">Sodium:proton antiporter</fullName>
    </submittedName>
</protein>
<evidence type="ECO:0000313" key="8">
    <source>
        <dbReference type="EMBL" id="MCQ4638179.1"/>
    </source>
</evidence>
<gene>
    <name evidence="8" type="ORF">NE619_15700</name>
</gene>
<sequence>MAETVDFGIFCLIPAVVILAFALITKRTFEALFLGAAVSLIMYYKQGFFLPLVNMVQSVISDEVWIFVAFALFGFFVVLLEKSKGTIGFANFLSRWADSQKKTLVASWVLGIVVFLDDFLNILTVSAAMRKLSDRHKTPREMFAYLLDSTGAPVCVLIPLSTWAIFYADLAQTEFDTAGVTAYGDGMSAYISSIPFMFYSWIAVLMVPAVAIGIMPKIGPMKKAFQRVQETGKLWSDTSDQFNLQESEEVDNSKVKPKMRNFIVPLIVVIIAMLITEDMVASLLVTLAVMFLMYIPTKVMTFGEFCESLPKGISNMLPVMIILVGCYMVRDSMNLIQMPQYVVQAAVPFCSAQLLPAITFIVVALLSFVTGSSWGVPAIAVPILMPLAFASGANPLLVLGALVAGASFGSHACFYADATVLASQASSISNLDHALTQIPYAVISAAAATVLYLIAGFVL</sequence>
<keyword evidence="2" id="KW-1003">Cell membrane</keyword>
<evidence type="ECO:0000256" key="1">
    <source>
        <dbReference type="ARBA" id="ARBA00004651"/>
    </source>
</evidence>
<keyword evidence="4 6" id="KW-1133">Transmembrane helix</keyword>
<dbReference type="PANTHER" id="PTHR43478:SF1">
    <property type="entry name" value="NA+_H+ ANTIPORTER NHAC-LIKE C-TERMINAL DOMAIN-CONTAINING PROTEIN"/>
    <property type="match status" value="1"/>
</dbReference>
<dbReference type="RefSeq" id="WP_256133374.1">
    <property type="nucleotide sequence ID" value="NZ_JANFXK010000022.1"/>
</dbReference>
<feature type="transmembrane region" description="Helical" evidence="6">
    <location>
        <begin position="341"/>
        <end position="366"/>
    </location>
</feature>
<evidence type="ECO:0000256" key="3">
    <source>
        <dbReference type="ARBA" id="ARBA00022692"/>
    </source>
</evidence>